<feature type="transmembrane region" description="Helical" evidence="2">
    <location>
        <begin position="72"/>
        <end position="94"/>
    </location>
</feature>
<dbReference type="AlphaFoldDB" id="A0A9W6ME74"/>
<keyword evidence="2" id="KW-1133">Transmembrane helix</keyword>
<evidence type="ECO:0000313" key="3">
    <source>
        <dbReference type="EMBL" id="GLK10827.1"/>
    </source>
</evidence>
<evidence type="ECO:0008006" key="5">
    <source>
        <dbReference type="Google" id="ProtNLM"/>
    </source>
</evidence>
<evidence type="ECO:0000313" key="4">
    <source>
        <dbReference type="Proteomes" id="UP001143474"/>
    </source>
</evidence>
<keyword evidence="4" id="KW-1185">Reference proteome</keyword>
<dbReference type="EMBL" id="BSEV01000009">
    <property type="protein sequence ID" value="GLK10827.1"/>
    <property type="molecule type" value="Genomic_DNA"/>
</dbReference>
<protein>
    <recommendedName>
        <fullName evidence="5">Septum formation initiator</fullName>
    </recommendedName>
</protein>
<organism evidence="3 4">
    <name type="scientific">Streptosporangium carneum</name>
    <dbReference type="NCBI Taxonomy" id="47481"/>
    <lineage>
        <taxon>Bacteria</taxon>
        <taxon>Bacillati</taxon>
        <taxon>Actinomycetota</taxon>
        <taxon>Actinomycetes</taxon>
        <taxon>Streptosporangiales</taxon>
        <taxon>Streptosporangiaceae</taxon>
        <taxon>Streptosporangium</taxon>
    </lineage>
</organism>
<feature type="region of interest" description="Disordered" evidence="1">
    <location>
        <begin position="1"/>
        <end position="39"/>
    </location>
</feature>
<feature type="compositionally biased region" description="Low complexity" evidence="1">
    <location>
        <begin position="22"/>
        <end position="39"/>
    </location>
</feature>
<dbReference type="RefSeq" id="WP_271219236.1">
    <property type="nucleotide sequence ID" value="NZ_BSEV01000009.1"/>
</dbReference>
<keyword evidence="2" id="KW-0812">Transmembrane</keyword>
<comment type="caution">
    <text evidence="3">The sequence shown here is derived from an EMBL/GenBank/DDBJ whole genome shotgun (WGS) entry which is preliminary data.</text>
</comment>
<proteinExistence type="predicted"/>
<keyword evidence="2" id="KW-0472">Membrane</keyword>
<accession>A0A9W6ME74</accession>
<name>A0A9W6ME74_9ACTN</name>
<feature type="compositionally biased region" description="Basic and acidic residues" evidence="1">
    <location>
        <begin position="1"/>
        <end position="13"/>
    </location>
</feature>
<dbReference type="Proteomes" id="UP001143474">
    <property type="component" value="Unassembled WGS sequence"/>
</dbReference>
<sequence>MRQLTRSEQDVRRTAPGRGGRPARVPRATPPARRARPVRTVPAAGQAVRTVAAPTAAASAARRRGRAPRAPFLLLVVGLLCGGLVSLLLLNTILAQDSFRANELRNGNNQLRQKKEELKHLNAQMDTPEWLAQNAEKQGQQPDWDDLNVITDGSANGKAASDGQTPAGQERVPGTGR</sequence>
<evidence type="ECO:0000256" key="1">
    <source>
        <dbReference type="SAM" id="MobiDB-lite"/>
    </source>
</evidence>
<feature type="region of interest" description="Disordered" evidence="1">
    <location>
        <begin position="134"/>
        <end position="177"/>
    </location>
</feature>
<gene>
    <name evidence="3" type="ORF">GCM10017600_42330</name>
</gene>
<reference evidence="3" key="1">
    <citation type="journal article" date="2014" name="Int. J. Syst. Evol. Microbiol.">
        <title>Complete genome sequence of Corynebacterium casei LMG S-19264T (=DSM 44701T), isolated from a smear-ripened cheese.</title>
        <authorList>
            <consortium name="US DOE Joint Genome Institute (JGI-PGF)"/>
            <person name="Walter F."/>
            <person name="Albersmeier A."/>
            <person name="Kalinowski J."/>
            <person name="Ruckert C."/>
        </authorList>
    </citation>
    <scope>NUCLEOTIDE SEQUENCE</scope>
    <source>
        <strain evidence="3">VKM Ac-2007</strain>
    </source>
</reference>
<evidence type="ECO:0000256" key="2">
    <source>
        <dbReference type="SAM" id="Phobius"/>
    </source>
</evidence>
<reference evidence="3" key="2">
    <citation type="submission" date="2023-01" db="EMBL/GenBank/DDBJ databases">
        <authorList>
            <person name="Sun Q."/>
            <person name="Evtushenko L."/>
        </authorList>
    </citation>
    <scope>NUCLEOTIDE SEQUENCE</scope>
    <source>
        <strain evidence="3">VKM Ac-2007</strain>
    </source>
</reference>